<proteinExistence type="predicted"/>
<evidence type="ECO:0000256" key="2">
    <source>
        <dbReference type="SAM" id="SignalP"/>
    </source>
</evidence>
<evidence type="ECO:0000256" key="1">
    <source>
        <dbReference type="ARBA" id="ARBA00022737"/>
    </source>
</evidence>
<dbReference type="eggNOG" id="COG0823">
    <property type="taxonomic scope" value="Bacteria"/>
</dbReference>
<dbReference type="KEGG" id="dca:Desca_1554"/>
<dbReference type="RefSeq" id="WP_003543472.1">
    <property type="nucleotide sequence ID" value="NC_015565.1"/>
</dbReference>
<organism evidence="4 5">
    <name type="scientific">Desulfotomaculum nigrificans (strain DSM 14880 / VKM B-2319 / CO-1-SRB)</name>
    <name type="common">Desulfotomaculum carboxydivorans</name>
    <dbReference type="NCBI Taxonomy" id="868595"/>
    <lineage>
        <taxon>Bacteria</taxon>
        <taxon>Bacillati</taxon>
        <taxon>Bacillota</taxon>
        <taxon>Clostridia</taxon>
        <taxon>Eubacteriales</taxon>
        <taxon>Desulfotomaculaceae</taxon>
        <taxon>Desulfotomaculum</taxon>
    </lineage>
</organism>
<evidence type="ECO:0000313" key="5">
    <source>
        <dbReference type="Proteomes" id="UP000009226"/>
    </source>
</evidence>
<keyword evidence="1" id="KW-0677">Repeat</keyword>
<reference evidence="4 5" key="1">
    <citation type="submission" date="2011-05" db="EMBL/GenBank/DDBJ databases">
        <title>Complete sequence of Desulfotomaculum carboxydivorans CO-1-SRB.</title>
        <authorList>
            <consortium name="US DOE Joint Genome Institute"/>
            <person name="Lucas S."/>
            <person name="Han J."/>
            <person name="Lapidus A."/>
            <person name="Cheng J.-F."/>
            <person name="Goodwin L."/>
            <person name="Pitluck S."/>
            <person name="Peters L."/>
            <person name="Mikhailova N."/>
            <person name="Lu M."/>
            <person name="Han C."/>
            <person name="Tapia R."/>
            <person name="Land M."/>
            <person name="Hauser L."/>
            <person name="Kyrpides N."/>
            <person name="Ivanova N."/>
            <person name="Pagani I."/>
            <person name="Stams A."/>
            <person name="Plugge C."/>
            <person name="Muyzer G."/>
            <person name="Kuever J."/>
            <person name="Parshina S."/>
            <person name="Ivanova A."/>
            <person name="Nazina T."/>
            <person name="Woyke T."/>
        </authorList>
    </citation>
    <scope>NUCLEOTIDE SEQUENCE [LARGE SCALE GENOMIC DNA]</scope>
    <source>
        <strain evidence="5">DSM 14880 / VKM B-2319 / CO-1-SRB</strain>
    </source>
</reference>
<dbReference type="InterPro" id="IPR001119">
    <property type="entry name" value="SLH_dom"/>
</dbReference>
<evidence type="ECO:0000313" key="4">
    <source>
        <dbReference type="EMBL" id="AEF94409.1"/>
    </source>
</evidence>
<dbReference type="Pfam" id="PF14343">
    <property type="entry name" value="PrcB_C"/>
    <property type="match status" value="1"/>
</dbReference>
<dbReference type="AlphaFoldDB" id="F6B6N5"/>
<feature type="chain" id="PRO_5003331950" evidence="2">
    <location>
        <begin position="29"/>
        <end position="296"/>
    </location>
</feature>
<feature type="signal peptide" evidence="2">
    <location>
        <begin position="1"/>
        <end position="28"/>
    </location>
</feature>
<feature type="domain" description="SLH" evidence="3">
    <location>
        <begin position="84"/>
        <end position="146"/>
    </location>
</feature>
<dbReference type="Proteomes" id="UP000009226">
    <property type="component" value="Chromosome"/>
</dbReference>
<dbReference type="Pfam" id="PF00395">
    <property type="entry name" value="SLH"/>
    <property type="match status" value="2"/>
</dbReference>
<protein>
    <submittedName>
        <fullName evidence="4">S-layer domain-containing protein</fullName>
    </submittedName>
</protein>
<dbReference type="PROSITE" id="PS51272">
    <property type="entry name" value="SLH"/>
    <property type="match status" value="1"/>
</dbReference>
<gene>
    <name evidence="4" type="ordered locus">Desca_1554</name>
</gene>
<keyword evidence="5" id="KW-1185">Reference proteome</keyword>
<dbReference type="STRING" id="868595.Desca_1554"/>
<accession>F6B6N5</accession>
<dbReference type="EMBL" id="CP002736">
    <property type="protein sequence ID" value="AEF94409.1"/>
    <property type="molecule type" value="Genomic_DNA"/>
</dbReference>
<sequence precursor="true">MQKKIGYMLLGAVLLGATSLMPIGAGQADEINPLPVSPAEPNVITNLNKAVTNNYITRAELAIQLVDRLDLNLDGYRFLKAPQVTDFFSDVSVDDPCANAVMVLGYNGIVNTTEKSYRPKDKISREELAKIFANVLRHKAKDDIIKVQQIPEIKDLSAANNETANDIKLTVGLGIMTLRAGGNFQPKQGVTYDEFSNALSKLQQLIQVNNSDISAKIISQQDGTRAVEISWGEKPSSGYVIKIVDMKLKGNTLLVIYHTEEPAPGSFNSTVITEPKDSKPIPQNFPAQLNIELRNI</sequence>
<keyword evidence="2" id="KW-0732">Signal</keyword>
<dbReference type="InterPro" id="IPR025748">
    <property type="entry name" value="PrcB_C_dom"/>
</dbReference>
<name>F6B6N5_DESCC</name>
<evidence type="ECO:0000259" key="3">
    <source>
        <dbReference type="PROSITE" id="PS51272"/>
    </source>
</evidence>
<dbReference type="HOGENOM" id="CLU_929778_0_0_9"/>